<dbReference type="AlphaFoldDB" id="A0AAD8TI03"/>
<comment type="caution">
    <text evidence="2">The sequence shown here is derived from an EMBL/GenBank/DDBJ whole genome shotgun (WGS) entry which is preliminary data.</text>
</comment>
<sequence length="91" mass="9094">MVAAADAPYVGSSEGLDWAAADAPAATLEAATGPGRGGGDAPAYVGSSDRPGRAAADVPTMGIHSSPSPAVFFGIFSSVVEKMMGQERRLQ</sequence>
<accession>A0AAD8TI03</accession>
<gene>
    <name evidence="2" type="ORF">QYE76_043046</name>
</gene>
<reference evidence="2" key="1">
    <citation type="submission" date="2023-07" db="EMBL/GenBank/DDBJ databases">
        <title>A chromosome-level genome assembly of Lolium multiflorum.</title>
        <authorList>
            <person name="Chen Y."/>
            <person name="Copetti D."/>
            <person name="Kolliker R."/>
            <person name="Studer B."/>
        </authorList>
    </citation>
    <scope>NUCLEOTIDE SEQUENCE</scope>
    <source>
        <strain evidence="2">02402/16</strain>
        <tissue evidence="2">Leaf</tissue>
    </source>
</reference>
<evidence type="ECO:0000256" key="1">
    <source>
        <dbReference type="SAM" id="MobiDB-lite"/>
    </source>
</evidence>
<organism evidence="2 3">
    <name type="scientific">Lolium multiflorum</name>
    <name type="common">Italian ryegrass</name>
    <name type="synonym">Lolium perenne subsp. multiflorum</name>
    <dbReference type="NCBI Taxonomy" id="4521"/>
    <lineage>
        <taxon>Eukaryota</taxon>
        <taxon>Viridiplantae</taxon>
        <taxon>Streptophyta</taxon>
        <taxon>Embryophyta</taxon>
        <taxon>Tracheophyta</taxon>
        <taxon>Spermatophyta</taxon>
        <taxon>Magnoliopsida</taxon>
        <taxon>Liliopsida</taxon>
        <taxon>Poales</taxon>
        <taxon>Poaceae</taxon>
        <taxon>BOP clade</taxon>
        <taxon>Pooideae</taxon>
        <taxon>Poodae</taxon>
        <taxon>Poeae</taxon>
        <taxon>Poeae Chloroplast Group 2 (Poeae type)</taxon>
        <taxon>Loliodinae</taxon>
        <taxon>Loliinae</taxon>
        <taxon>Lolium</taxon>
    </lineage>
</organism>
<proteinExistence type="predicted"/>
<name>A0AAD8TI03_LOLMU</name>
<dbReference type="Proteomes" id="UP001231189">
    <property type="component" value="Unassembled WGS sequence"/>
</dbReference>
<keyword evidence="3" id="KW-1185">Reference proteome</keyword>
<protein>
    <submittedName>
        <fullName evidence="2">Uncharacterized protein</fullName>
    </submittedName>
</protein>
<evidence type="ECO:0000313" key="3">
    <source>
        <dbReference type="Proteomes" id="UP001231189"/>
    </source>
</evidence>
<feature type="region of interest" description="Disordered" evidence="1">
    <location>
        <begin position="29"/>
        <end position="61"/>
    </location>
</feature>
<evidence type="ECO:0000313" key="2">
    <source>
        <dbReference type="EMBL" id="KAK1682198.1"/>
    </source>
</evidence>
<dbReference type="EMBL" id="JAUUTY010000002">
    <property type="protein sequence ID" value="KAK1682198.1"/>
    <property type="molecule type" value="Genomic_DNA"/>
</dbReference>